<reference evidence="1" key="1">
    <citation type="submission" date="2020-07" db="EMBL/GenBank/DDBJ databases">
        <title>Multicomponent nature underlies the extraordinary mechanical properties of spider dragline silk.</title>
        <authorList>
            <person name="Kono N."/>
            <person name="Nakamura H."/>
            <person name="Mori M."/>
            <person name="Yoshida Y."/>
            <person name="Ohtoshi R."/>
            <person name="Malay A.D."/>
            <person name="Moran D.A.P."/>
            <person name="Tomita M."/>
            <person name="Numata K."/>
            <person name="Arakawa K."/>
        </authorList>
    </citation>
    <scope>NUCLEOTIDE SEQUENCE</scope>
</reference>
<organism evidence="1 2">
    <name type="scientific">Trichonephila clavata</name>
    <name type="common">Joro spider</name>
    <name type="synonym">Nephila clavata</name>
    <dbReference type="NCBI Taxonomy" id="2740835"/>
    <lineage>
        <taxon>Eukaryota</taxon>
        <taxon>Metazoa</taxon>
        <taxon>Ecdysozoa</taxon>
        <taxon>Arthropoda</taxon>
        <taxon>Chelicerata</taxon>
        <taxon>Arachnida</taxon>
        <taxon>Araneae</taxon>
        <taxon>Araneomorphae</taxon>
        <taxon>Entelegynae</taxon>
        <taxon>Araneoidea</taxon>
        <taxon>Nephilidae</taxon>
        <taxon>Trichonephila</taxon>
    </lineage>
</organism>
<protein>
    <submittedName>
        <fullName evidence="1">Uncharacterized protein</fullName>
    </submittedName>
</protein>
<dbReference type="Proteomes" id="UP000887116">
    <property type="component" value="Unassembled WGS sequence"/>
</dbReference>
<keyword evidence="2" id="KW-1185">Reference proteome</keyword>
<accession>A0A8X6HG17</accession>
<comment type="caution">
    <text evidence="1">The sequence shown here is derived from an EMBL/GenBank/DDBJ whole genome shotgun (WGS) entry which is preliminary data.</text>
</comment>
<evidence type="ECO:0000313" key="1">
    <source>
        <dbReference type="EMBL" id="GFR23251.1"/>
    </source>
</evidence>
<proteinExistence type="predicted"/>
<evidence type="ECO:0000313" key="2">
    <source>
        <dbReference type="Proteomes" id="UP000887116"/>
    </source>
</evidence>
<dbReference type="AlphaFoldDB" id="A0A8X6HG17"/>
<gene>
    <name evidence="1" type="ORF">TNCT_689711</name>
</gene>
<dbReference type="EMBL" id="BMAO01028269">
    <property type="protein sequence ID" value="GFR23251.1"/>
    <property type="molecule type" value="Genomic_DNA"/>
</dbReference>
<sequence length="151" mass="16423">MPSDLPLSCCPDRAQPMLHKKSVAQNTSTSAPKPKDCRWCADCNNYIPESISMADHIARRHNVKKAIDSRDKMHTELVGILPENITDASVPHGTATFSIASTAAPALKCQYCEAFVQVACSTAFTHKLAPTGRTTPQRGIEGGQRLCPKNF</sequence>
<name>A0A8X6HG17_TRICU</name>